<protein>
    <submittedName>
        <fullName evidence="2">Uncharacterized protein</fullName>
    </submittedName>
</protein>
<organism evidence="2">
    <name type="scientific">Arundo donax</name>
    <name type="common">Giant reed</name>
    <name type="synonym">Donax arundinaceus</name>
    <dbReference type="NCBI Taxonomy" id="35708"/>
    <lineage>
        <taxon>Eukaryota</taxon>
        <taxon>Viridiplantae</taxon>
        <taxon>Streptophyta</taxon>
        <taxon>Embryophyta</taxon>
        <taxon>Tracheophyta</taxon>
        <taxon>Spermatophyta</taxon>
        <taxon>Magnoliopsida</taxon>
        <taxon>Liliopsida</taxon>
        <taxon>Poales</taxon>
        <taxon>Poaceae</taxon>
        <taxon>PACMAD clade</taxon>
        <taxon>Arundinoideae</taxon>
        <taxon>Arundineae</taxon>
        <taxon>Arundo</taxon>
    </lineage>
</organism>
<name>A0A0A9CIX9_ARUDO</name>
<dbReference type="AlphaFoldDB" id="A0A0A9CIX9"/>
<feature type="region of interest" description="Disordered" evidence="1">
    <location>
        <begin position="57"/>
        <end position="82"/>
    </location>
</feature>
<evidence type="ECO:0000313" key="2">
    <source>
        <dbReference type="EMBL" id="JAD73350.1"/>
    </source>
</evidence>
<dbReference type="EMBL" id="GBRH01224545">
    <property type="protein sequence ID" value="JAD73350.1"/>
    <property type="molecule type" value="Transcribed_RNA"/>
</dbReference>
<accession>A0A0A9CIX9</accession>
<proteinExistence type="predicted"/>
<reference evidence="2" key="2">
    <citation type="journal article" date="2015" name="Data Brief">
        <title>Shoot transcriptome of the giant reed, Arundo donax.</title>
        <authorList>
            <person name="Barrero R.A."/>
            <person name="Guerrero F.D."/>
            <person name="Moolhuijzen P."/>
            <person name="Goolsby J.A."/>
            <person name="Tidwell J."/>
            <person name="Bellgard S.E."/>
            <person name="Bellgard M.I."/>
        </authorList>
    </citation>
    <scope>NUCLEOTIDE SEQUENCE</scope>
    <source>
        <tissue evidence="2">Shoot tissue taken approximately 20 cm above the soil surface</tissue>
    </source>
</reference>
<sequence>MVSQFARIAMRWLRLQLGLRSNVGARARGIGSGLEGKVAEGDWSTIGGQKLVRADKGFNDSADQTHEARPVDRQKFGELAAK</sequence>
<reference evidence="2" key="1">
    <citation type="submission" date="2014-09" db="EMBL/GenBank/DDBJ databases">
        <authorList>
            <person name="Magalhaes I.L.F."/>
            <person name="Oliveira U."/>
            <person name="Santos F.R."/>
            <person name="Vidigal T.H.D.A."/>
            <person name="Brescovit A.D."/>
            <person name="Santos A.J."/>
        </authorList>
    </citation>
    <scope>NUCLEOTIDE SEQUENCE</scope>
    <source>
        <tissue evidence="2">Shoot tissue taken approximately 20 cm above the soil surface</tissue>
    </source>
</reference>
<evidence type="ECO:0000256" key="1">
    <source>
        <dbReference type="SAM" id="MobiDB-lite"/>
    </source>
</evidence>